<dbReference type="InterPro" id="IPR036388">
    <property type="entry name" value="WH-like_DNA-bd_sf"/>
</dbReference>
<dbReference type="Pfam" id="PF03466">
    <property type="entry name" value="LysR_substrate"/>
    <property type="match status" value="1"/>
</dbReference>
<dbReference type="InterPro" id="IPR047788">
    <property type="entry name" value="LysR-like_Sec_metab"/>
</dbReference>
<sequence>MNLKKLDAFVMVVERNSFSEAAAAMKSSQPSVSLKIKSLEEELGFELLDRRAAGIRPTSAGMLVYSAAKDIKVRWKTLEDNLDEFQGKLTGTLSIGASTIPGTYLLPGWIKTFRSLYPKVDVRIEIGDSKSVLDQLQNHQIDAAVIGIKVDSRLLTSKPIASDSLVLVTPIGHPLLHAECPDFTEIQQYDFVLREEGSGTRKMMEHFLMEKGMSVDDLNISISIGSTESVLAAVEAGLGISFVSRLAAIPAAKAGRISIINNLEPYDREFYLVTHSDSQNRPLIKQFTETVMDSQGIEKAQTFEQND</sequence>
<evidence type="ECO:0000313" key="7">
    <source>
        <dbReference type="Proteomes" id="UP001242313"/>
    </source>
</evidence>
<dbReference type="PRINTS" id="PR00039">
    <property type="entry name" value="HTHLYSR"/>
</dbReference>
<gene>
    <name evidence="6" type="ORF">J2S25_000798</name>
</gene>
<protein>
    <submittedName>
        <fullName evidence="6">DNA-binding transcriptional LysR family regulator</fullName>
    </submittedName>
</protein>
<dbReference type="CDD" id="cd08420">
    <property type="entry name" value="PBP2_CysL_like"/>
    <property type="match status" value="1"/>
</dbReference>
<dbReference type="GO" id="GO:0003677">
    <property type="term" value="F:DNA binding"/>
    <property type="evidence" value="ECO:0007669"/>
    <property type="project" value="UniProtKB-KW"/>
</dbReference>
<dbReference type="InterPro" id="IPR005119">
    <property type="entry name" value="LysR_subst-bd"/>
</dbReference>
<evidence type="ECO:0000256" key="2">
    <source>
        <dbReference type="ARBA" id="ARBA00023015"/>
    </source>
</evidence>
<evidence type="ECO:0000256" key="4">
    <source>
        <dbReference type="ARBA" id="ARBA00023163"/>
    </source>
</evidence>
<evidence type="ECO:0000259" key="5">
    <source>
        <dbReference type="PROSITE" id="PS50931"/>
    </source>
</evidence>
<dbReference type="InterPro" id="IPR000847">
    <property type="entry name" value="LysR_HTH_N"/>
</dbReference>
<dbReference type="PANTHER" id="PTHR30126">
    <property type="entry name" value="HTH-TYPE TRANSCRIPTIONAL REGULATOR"/>
    <property type="match status" value="1"/>
</dbReference>
<dbReference type="Pfam" id="PF00126">
    <property type="entry name" value="HTH_1"/>
    <property type="match status" value="1"/>
</dbReference>
<keyword evidence="3 6" id="KW-0238">DNA-binding</keyword>
<dbReference type="InterPro" id="IPR036390">
    <property type="entry name" value="WH_DNA-bd_sf"/>
</dbReference>
<dbReference type="EMBL" id="JAUSUN010000004">
    <property type="protein sequence ID" value="MDQ0412618.1"/>
    <property type="molecule type" value="Genomic_DNA"/>
</dbReference>
<dbReference type="PROSITE" id="PS50931">
    <property type="entry name" value="HTH_LYSR"/>
    <property type="match status" value="1"/>
</dbReference>
<dbReference type="Gene3D" id="1.10.10.10">
    <property type="entry name" value="Winged helix-like DNA-binding domain superfamily/Winged helix DNA-binding domain"/>
    <property type="match status" value="1"/>
</dbReference>
<dbReference type="NCBIfam" id="NF040786">
    <property type="entry name" value="LysR_Sec_metab"/>
    <property type="match status" value="1"/>
</dbReference>
<dbReference type="SUPFAM" id="SSF53850">
    <property type="entry name" value="Periplasmic binding protein-like II"/>
    <property type="match status" value="1"/>
</dbReference>
<comment type="similarity">
    <text evidence="1">Belongs to the LysR transcriptional regulatory family.</text>
</comment>
<dbReference type="RefSeq" id="WP_307191248.1">
    <property type="nucleotide sequence ID" value="NZ_JAUSUN010000004.1"/>
</dbReference>
<organism evidence="6 7">
    <name type="scientific">Mesobacillus stamsii</name>
    <dbReference type="NCBI Taxonomy" id="225347"/>
    <lineage>
        <taxon>Bacteria</taxon>
        <taxon>Bacillati</taxon>
        <taxon>Bacillota</taxon>
        <taxon>Bacilli</taxon>
        <taxon>Bacillales</taxon>
        <taxon>Bacillaceae</taxon>
        <taxon>Mesobacillus</taxon>
    </lineage>
</organism>
<dbReference type="SUPFAM" id="SSF46785">
    <property type="entry name" value="Winged helix' DNA-binding domain"/>
    <property type="match status" value="1"/>
</dbReference>
<proteinExistence type="inferred from homology"/>
<reference evidence="6 7" key="1">
    <citation type="submission" date="2023-07" db="EMBL/GenBank/DDBJ databases">
        <title>Genomic Encyclopedia of Type Strains, Phase IV (KMG-IV): sequencing the most valuable type-strain genomes for metagenomic binning, comparative biology and taxonomic classification.</title>
        <authorList>
            <person name="Goeker M."/>
        </authorList>
    </citation>
    <scope>NUCLEOTIDE SEQUENCE [LARGE SCALE GENOMIC DNA]</scope>
    <source>
        <strain evidence="6 7">DSM 19598</strain>
    </source>
</reference>
<keyword evidence="4" id="KW-0804">Transcription</keyword>
<comment type="caution">
    <text evidence="6">The sequence shown here is derived from an EMBL/GenBank/DDBJ whole genome shotgun (WGS) entry which is preliminary data.</text>
</comment>
<name>A0ABU0FRS3_9BACI</name>
<evidence type="ECO:0000313" key="6">
    <source>
        <dbReference type="EMBL" id="MDQ0412618.1"/>
    </source>
</evidence>
<evidence type="ECO:0000256" key="3">
    <source>
        <dbReference type="ARBA" id="ARBA00023125"/>
    </source>
</evidence>
<evidence type="ECO:0000256" key="1">
    <source>
        <dbReference type="ARBA" id="ARBA00009437"/>
    </source>
</evidence>
<keyword evidence="7" id="KW-1185">Reference proteome</keyword>
<feature type="domain" description="HTH lysR-type" evidence="5">
    <location>
        <begin position="1"/>
        <end position="58"/>
    </location>
</feature>
<accession>A0ABU0FRS3</accession>
<dbReference type="PANTHER" id="PTHR30126:SF64">
    <property type="entry name" value="HTH-TYPE TRANSCRIPTIONAL REGULATOR CITR"/>
    <property type="match status" value="1"/>
</dbReference>
<dbReference type="Proteomes" id="UP001242313">
    <property type="component" value="Unassembled WGS sequence"/>
</dbReference>
<dbReference type="Gene3D" id="3.40.190.10">
    <property type="entry name" value="Periplasmic binding protein-like II"/>
    <property type="match status" value="2"/>
</dbReference>
<keyword evidence="2" id="KW-0805">Transcription regulation</keyword>